<proteinExistence type="predicted"/>
<accession>A0A844XDC5</accession>
<protein>
    <recommendedName>
        <fullName evidence="3">Cytochrome c domain-containing protein</fullName>
    </recommendedName>
</protein>
<reference evidence="1 2" key="2">
    <citation type="submission" date="2020-02" db="EMBL/GenBank/DDBJ databases">
        <title>Erythrobacter dongmakensis sp. nov., isolated from a tidal mudflat.</title>
        <authorList>
            <person name="Kim I.S."/>
        </authorList>
    </citation>
    <scope>NUCLEOTIDE SEQUENCE [LARGE SCALE GENOMIC DNA]</scope>
    <source>
        <strain evidence="1 2">GH3-10</strain>
    </source>
</reference>
<gene>
    <name evidence="1" type="ORF">GRF63_06870</name>
</gene>
<evidence type="ECO:0000313" key="1">
    <source>
        <dbReference type="EMBL" id="MWV27624.1"/>
    </source>
</evidence>
<dbReference type="GO" id="GO:0009055">
    <property type="term" value="F:electron transfer activity"/>
    <property type="evidence" value="ECO:0007669"/>
    <property type="project" value="InterPro"/>
</dbReference>
<evidence type="ECO:0000313" key="2">
    <source>
        <dbReference type="Proteomes" id="UP000461409"/>
    </source>
</evidence>
<dbReference type="PROSITE" id="PS51257">
    <property type="entry name" value="PROKAR_LIPOPROTEIN"/>
    <property type="match status" value="1"/>
</dbReference>
<dbReference type="AlphaFoldDB" id="A0A844XDC5"/>
<dbReference type="GO" id="GO:0005506">
    <property type="term" value="F:iron ion binding"/>
    <property type="evidence" value="ECO:0007669"/>
    <property type="project" value="InterPro"/>
</dbReference>
<dbReference type="SUPFAM" id="SSF47175">
    <property type="entry name" value="Cytochromes"/>
    <property type="match status" value="1"/>
</dbReference>
<dbReference type="Proteomes" id="UP000461409">
    <property type="component" value="Unassembled WGS sequence"/>
</dbReference>
<dbReference type="InterPro" id="IPR010980">
    <property type="entry name" value="Cyt_c/b562"/>
</dbReference>
<dbReference type="RefSeq" id="WP_160485176.1">
    <property type="nucleotide sequence ID" value="NZ_WUBR01000001.1"/>
</dbReference>
<reference evidence="1 2" key="1">
    <citation type="submission" date="2019-12" db="EMBL/GenBank/DDBJ databases">
        <authorList>
            <person name="Lee S.D."/>
        </authorList>
    </citation>
    <scope>NUCLEOTIDE SEQUENCE [LARGE SCALE GENOMIC DNA]</scope>
    <source>
        <strain evidence="1 2">GH3-10</strain>
    </source>
</reference>
<evidence type="ECO:0008006" key="3">
    <source>
        <dbReference type="Google" id="ProtNLM"/>
    </source>
</evidence>
<name>A0A844XDC5_9SPHN</name>
<organism evidence="1 2">
    <name type="scientific">Aurantiacibacter rhizosphaerae</name>
    <dbReference type="NCBI Taxonomy" id="2691582"/>
    <lineage>
        <taxon>Bacteria</taxon>
        <taxon>Pseudomonadati</taxon>
        <taxon>Pseudomonadota</taxon>
        <taxon>Alphaproteobacteria</taxon>
        <taxon>Sphingomonadales</taxon>
        <taxon>Erythrobacteraceae</taxon>
        <taxon>Aurantiacibacter</taxon>
    </lineage>
</organism>
<comment type="caution">
    <text evidence="1">The sequence shown here is derived from an EMBL/GenBank/DDBJ whole genome shotgun (WGS) entry which is preliminary data.</text>
</comment>
<dbReference type="GO" id="GO:0020037">
    <property type="term" value="F:heme binding"/>
    <property type="evidence" value="ECO:0007669"/>
    <property type="project" value="InterPro"/>
</dbReference>
<sequence length="180" mass="19234">MKTGFGGKIMFPVILAGTLALSACDQPQEVPPLGTAQQMMANEVQPTAEIFWGAVGAKSELVDGEAVFTEWQPETDAEWDEVHAAAVRLGELGEILKTPAYAEGRGDDWMAYSQGLVDVSAQASEAAMARDPDAIFEVGGTIYSVCSACHRMYPPDVLPEGMTVDDIAQPRPNEETPASE</sequence>
<dbReference type="GO" id="GO:0022900">
    <property type="term" value="P:electron transport chain"/>
    <property type="evidence" value="ECO:0007669"/>
    <property type="project" value="InterPro"/>
</dbReference>
<keyword evidence="2" id="KW-1185">Reference proteome</keyword>
<dbReference type="EMBL" id="WUBR01000001">
    <property type="protein sequence ID" value="MWV27624.1"/>
    <property type="molecule type" value="Genomic_DNA"/>
</dbReference>